<organism evidence="11 12">
    <name type="scientific">Allomyces macrogynus (strain ATCC 38327)</name>
    <name type="common">Allomyces javanicus var. macrogynus</name>
    <dbReference type="NCBI Taxonomy" id="578462"/>
    <lineage>
        <taxon>Eukaryota</taxon>
        <taxon>Fungi</taxon>
        <taxon>Fungi incertae sedis</taxon>
        <taxon>Blastocladiomycota</taxon>
        <taxon>Blastocladiomycetes</taxon>
        <taxon>Blastocladiales</taxon>
        <taxon>Blastocladiaceae</taxon>
        <taxon>Allomyces</taxon>
    </lineage>
</organism>
<dbReference type="VEuPathDB" id="FungiDB:AMAG_12681"/>
<feature type="compositionally biased region" description="Pro residues" evidence="9">
    <location>
        <begin position="17"/>
        <end position="29"/>
    </location>
</feature>
<dbReference type="PROSITE" id="PS50042">
    <property type="entry name" value="CNMP_BINDING_3"/>
    <property type="match status" value="1"/>
</dbReference>
<keyword evidence="5" id="KW-0406">Ion transport</keyword>
<evidence type="ECO:0000256" key="3">
    <source>
        <dbReference type="ARBA" id="ARBA00022692"/>
    </source>
</evidence>
<dbReference type="eggNOG" id="KOG0499">
    <property type="taxonomic scope" value="Eukaryota"/>
</dbReference>
<dbReference type="InterPro" id="IPR000595">
    <property type="entry name" value="cNMP-bd_dom"/>
</dbReference>
<comment type="subcellular location">
    <subcellularLocation>
        <location evidence="1">Membrane</location>
        <topology evidence="1">Multi-pass membrane protein</topology>
    </subcellularLocation>
</comment>
<dbReference type="InterPro" id="IPR018488">
    <property type="entry name" value="cNMP-bd_CS"/>
</dbReference>
<dbReference type="Gene3D" id="2.60.120.10">
    <property type="entry name" value="Jelly Rolls"/>
    <property type="match status" value="1"/>
</dbReference>
<evidence type="ECO:0000256" key="5">
    <source>
        <dbReference type="ARBA" id="ARBA00023065"/>
    </source>
</evidence>
<dbReference type="InterPro" id="IPR014710">
    <property type="entry name" value="RmlC-like_jellyroll"/>
</dbReference>
<dbReference type="GO" id="GO:0016020">
    <property type="term" value="C:membrane"/>
    <property type="evidence" value="ECO:0007669"/>
    <property type="project" value="UniProtKB-SubCell"/>
</dbReference>
<feature type="region of interest" description="Disordered" evidence="9">
    <location>
        <begin position="1"/>
        <end position="36"/>
    </location>
</feature>
<gene>
    <name evidence="11" type="ORF">AMAG_12681</name>
</gene>
<protein>
    <recommendedName>
        <fullName evidence="10">Cyclic nucleotide-binding domain-containing protein</fullName>
    </recommendedName>
</protein>
<accession>A0A0L0T193</accession>
<evidence type="ECO:0000256" key="2">
    <source>
        <dbReference type="ARBA" id="ARBA00022448"/>
    </source>
</evidence>
<reference evidence="11 12" key="1">
    <citation type="submission" date="2009-11" db="EMBL/GenBank/DDBJ databases">
        <title>Annotation of Allomyces macrogynus ATCC 38327.</title>
        <authorList>
            <consortium name="The Broad Institute Genome Sequencing Platform"/>
            <person name="Russ C."/>
            <person name="Cuomo C."/>
            <person name="Burger G."/>
            <person name="Gray M.W."/>
            <person name="Holland P.W.H."/>
            <person name="King N."/>
            <person name="Lang F.B.F."/>
            <person name="Roger A.J."/>
            <person name="Ruiz-Trillo I."/>
            <person name="Young S.K."/>
            <person name="Zeng Q."/>
            <person name="Gargeya S."/>
            <person name="Fitzgerald M."/>
            <person name="Haas B."/>
            <person name="Abouelleil A."/>
            <person name="Alvarado L."/>
            <person name="Arachchi H.M."/>
            <person name="Berlin A."/>
            <person name="Chapman S.B."/>
            <person name="Gearin G."/>
            <person name="Goldberg J."/>
            <person name="Griggs A."/>
            <person name="Gujja S."/>
            <person name="Hansen M."/>
            <person name="Heiman D."/>
            <person name="Howarth C."/>
            <person name="Larimer J."/>
            <person name="Lui A."/>
            <person name="MacDonald P.J.P."/>
            <person name="McCowen C."/>
            <person name="Montmayeur A."/>
            <person name="Murphy C."/>
            <person name="Neiman D."/>
            <person name="Pearson M."/>
            <person name="Priest M."/>
            <person name="Roberts A."/>
            <person name="Saif S."/>
            <person name="Shea T."/>
            <person name="Sisk P."/>
            <person name="Stolte C."/>
            <person name="Sykes S."/>
            <person name="Wortman J."/>
            <person name="Nusbaum C."/>
            <person name="Birren B."/>
        </authorList>
    </citation>
    <scope>NUCLEOTIDE SEQUENCE [LARGE SCALE GENOMIC DNA]</scope>
    <source>
        <strain evidence="11 12">ATCC 38327</strain>
    </source>
</reference>
<dbReference type="STRING" id="578462.A0A0L0T193"/>
<evidence type="ECO:0000259" key="10">
    <source>
        <dbReference type="PROSITE" id="PS50042"/>
    </source>
</evidence>
<evidence type="ECO:0000313" key="12">
    <source>
        <dbReference type="Proteomes" id="UP000054350"/>
    </source>
</evidence>
<dbReference type="Gene3D" id="1.10.287.630">
    <property type="entry name" value="Helix hairpin bin"/>
    <property type="match status" value="1"/>
</dbReference>
<sequence length="833" mass="91333">MDLFYPSLPGLANAGAPPAPNPPTAPTPPLAEQHAVSATSVVAGTPPQRAQRTFLGGASALDATHLATLVSSTLLQGSATAVAPSPSQSPALVQASRSSLHDPQPREPSQLAPITPPESSVPVSPTTNDLARLITPGTPGGAEDLLPERGGDGSDGSQTEPRIGCFAAMARAIYQRVWRPFDENVVQTVVATVNDAMVQPDARFPLQMAFVCDYGYAYFFHFCALDVIMLISVLLDVVRPRYDAFGQLVAERDAKRHLFLSQPIKVAQLFSCIPFDWAVLFYAVSTHQPLECHNPQYVLHEHLLDAALATHEELAHAELRHSYHHADIPQLLAIYSALRALRLIQIADSVLWMFDFRFPRIPHAVGRLIKNLLLSIAMAWLNSCVFWTLDSHLVDEDRFIAHMLVDKHTQTVPTSFVYRQARNFHFSQRALFFLMRDLEVTEEVLYQTYEMLLSAIVFGSVFGNLAAIVKLFDANSVYSRAEKHRKYKKDFLCRYMVENHFPAELQKRIIDQEELEWVHKAGLDVEELFNSLPKTLRRDVCVHLYFGLINKVPLFKDTDERFKMALAERVTMINVRSKFYVCKVGDLGTELFFIRSGSVEILTADESKVIVTLQSGSFFGEVALLQDARRTATARTVGDTQLNAREADERRKQEAADRAREEALQARRKSVMLMRSASKSSRRKSTARGSGILASLRSRASLGTGSSHATHDAEAPPVHPPQVHAAVVAPVVAAVSPAPVVVPAGPAAVPVIAATDPDADDESEGTVSDQDGVPSRHHSQMSLRLPERRSALMLAAGFFARPTVSLMHMMRGTGGTGGGETRGGAGGGDRLGV</sequence>
<feature type="region of interest" description="Disordered" evidence="9">
    <location>
        <begin position="635"/>
        <end position="719"/>
    </location>
</feature>
<dbReference type="InterPro" id="IPR018490">
    <property type="entry name" value="cNMP-bd_dom_sf"/>
</dbReference>
<dbReference type="InterPro" id="IPR050866">
    <property type="entry name" value="CNG_cation_channel"/>
</dbReference>
<dbReference type="PANTHER" id="PTHR45638">
    <property type="entry name" value="CYCLIC NUCLEOTIDE-GATED CATION CHANNEL SUBUNIT A"/>
    <property type="match status" value="1"/>
</dbReference>
<dbReference type="GO" id="GO:0005221">
    <property type="term" value="F:intracellularly cyclic nucleotide-activated monoatomic cation channel activity"/>
    <property type="evidence" value="ECO:0007669"/>
    <property type="project" value="InterPro"/>
</dbReference>
<dbReference type="Pfam" id="PF00027">
    <property type="entry name" value="cNMP_binding"/>
    <property type="match status" value="1"/>
</dbReference>
<evidence type="ECO:0000256" key="9">
    <source>
        <dbReference type="SAM" id="MobiDB-lite"/>
    </source>
</evidence>
<feature type="domain" description="Cyclic nucleotide-binding" evidence="10">
    <location>
        <begin position="554"/>
        <end position="642"/>
    </location>
</feature>
<dbReference type="PROSITE" id="PS00889">
    <property type="entry name" value="CNMP_BINDING_2"/>
    <property type="match status" value="1"/>
</dbReference>
<dbReference type="SUPFAM" id="SSF51206">
    <property type="entry name" value="cAMP-binding domain-like"/>
    <property type="match status" value="1"/>
</dbReference>
<keyword evidence="12" id="KW-1185">Reference proteome</keyword>
<dbReference type="GO" id="GO:0044877">
    <property type="term" value="F:protein-containing complex binding"/>
    <property type="evidence" value="ECO:0007669"/>
    <property type="project" value="TreeGrafter"/>
</dbReference>
<proteinExistence type="predicted"/>
<feature type="compositionally biased region" description="Basic and acidic residues" evidence="9">
    <location>
        <begin position="645"/>
        <end position="665"/>
    </location>
</feature>
<name>A0A0L0T193_ALLM3</name>
<reference evidence="12" key="2">
    <citation type="submission" date="2009-11" db="EMBL/GenBank/DDBJ databases">
        <title>The Genome Sequence of Allomyces macrogynus strain ATCC 38327.</title>
        <authorList>
            <consortium name="The Broad Institute Genome Sequencing Platform"/>
            <person name="Russ C."/>
            <person name="Cuomo C."/>
            <person name="Shea T."/>
            <person name="Young S.K."/>
            <person name="Zeng Q."/>
            <person name="Koehrsen M."/>
            <person name="Haas B."/>
            <person name="Borodovsky M."/>
            <person name="Guigo R."/>
            <person name="Alvarado L."/>
            <person name="Berlin A."/>
            <person name="Borenstein D."/>
            <person name="Chen Z."/>
            <person name="Engels R."/>
            <person name="Freedman E."/>
            <person name="Gellesch M."/>
            <person name="Goldberg J."/>
            <person name="Griggs A."/>
            <person name="Gujja S."/>
            <person name="Heiman D."/>
            <person name="Hepburn T."/>
            <person name="Howarth C."/>
            <person name="Jen D."/>
            <person name="Larson L."/>
            <person name="Lewis B."/>
            <person name="Mehta T."/>
            <person name="Park D."/>
            <person name="Pearson M."/>
            <person name="Roberts A."/>
            <person name="Saif S."/>
            <person name="Shenoy N."/>
            <person name="Sisk P."/>
            <person name="Stolte C."/>
            <person name="Sykes S."/>
            <person name="Walk T."/>
            <person name="White J."/>
            <person name="Yandava C."/>
            <person name="Burger G."/>
            <person name="Gray M.W."/>
            <person name="Holland P.W.H."/>
            <person name="King N."/>
            <person name="Lang F.B.F."/>
            <person name="Roger A.J."/>
            <person name="Ruiz-Trillo I."/>
            <person name="Lander E."/>
            <person name="Nusbaum C."/>
        </authorList>
    </citation>
    <scope>NUCLEOTIDE SEQUENCE [LARGE SCALE GENOMIC DNA]</scope>
    <source>
        <strain evidence="12">ATCC 38327</strain>
    </source>
</reference>
<keyword evidence="7" id="KW-1071">Ligand-gated ion channel</keyword>
<keyword evidence="4" id="KW-1133">Transmembrane helix</keyword>
<dbReference type="SMART" id="SM00100">
    <property type="entry name" value="cNMP"/>
    <property type="match status" value="1"/>
</dbReference>
<feature type="region of interest" description="Disordered" evidence="9">
    <location>
        <begin position="812"/>
        <end position="833"/>
    </location>
</feature>
<keyword evidence="8" id="KW-0407">Ion channel</keyword>
<dbReference type="PROSITE" id="PS00888">
    <property type="entry name" value="CNMP_BINDING_1"/>
    <property type="match status" value="1"/>
</dbReference>
<dbReference type="EMBL" id="GG745357">
    <property type="protein sequence ID" value="KNE68506.1"/>
    <property type="molecule type" value="Genomic_DNA"/>
</dbReference>
<evidence type="ECO:0000256" key="7">
    <source>
        <dbReference type="ARBA" id="ARBA00023286"/>
    </source>
</evidence>
<keyword evidence="2" id="KW-0813">Transport</keyword>
<dbReference type="Proteomes" id="UP000054350">
    <property type="component" value="Unassembled WGS sequence"/>
</dbReference>
<evidence type="ECO:0000313" key="11">
    <source>
        <dbReference type="EMBL" id="KNE68506.1"/>
    </source>
</evidence>
<evidence type="ECO:0000256" key="1">
    <source>
        <dbReference type="ARBA" id="ARBA00004141"/>
    </source>
</evidence>
<dbReference type="PANTHER" id="PTHR45638:SF11">
    <property type="entry name" value="CYCLIC NUCLEOTIDE-GATED CATION CHANNEL SUBUNIT A"/>
    <property type="match status" value="1"/>
</dbReference>
<feature type="region of interest" description="Disordered" evidence="9">
    <location>
        <begin position="80"/>
        <end position="160"/>
    </location>
</feature>
<evidence type="ECO:0000256" key="8">
    <source>
        <dbReference type="ARBA" id="ARBA00023303"/>
    </source>
</evidence>
<dbReference type="CDD" id="cd00038">
    <property type="entry name" value="CAP_ED"/>
    <property type="match status" value="1"/>
</dbReference>
<feature type="region of interest" description="Disordered" evidence="9">
    <location>
        <begin position="756"/>
        <end position="783"/>
    </location>
</feature>
<evidence type="ECO:0000256" key="6">
    <source>
        <dbReference type="ARBA" id="ARBA00023136"/>
    </source>
</evidence>
<keyword evidence="6" id="KW-0472">Membrane</keyword>
<feature type="compositionally biased region" description="Polar residues" evidence="9">
    <location>
        <begin position="80"/>
        <end position="98"/>
    </location>
</feature>
<dbReference type="OrthoDB" id="421226at2759"/>
<evidence type="ECO:0000256" key="4">
    <source>
        <dbReference type="ARBA" id="ARBA00022989"/>
    </source>
</evidence>
<dbReference type="AlphaFoldDB" id="A0A0L0T193"/>
<keyword evidence="3" id="KW-0812">Transmembrane</keyword>
<feature type="compositionally biased region" description="Low complexity" evidence="9">
    <location>
        <begin position="117"/>
        <end position="127"/>
    </location>
</feature>